<evidence type="ECO:0000256" key="1">
    <source>
        <dbReference type="ARBA" id="ARBA00023002"/>
    </source>
</evidence>
<organism evidence="4 5">
    <name type="scientific">Paenibacillus aquistagni</name>
    <dbReference type="NCBI Taxonomy" id="1852522"/>
    <lineage>
        <taxon>Bacteria</taxon>
        <taxon>Bacillati</taxon>
        <taxon>Bacillota</taxon>
        <taxon>Bacilli</taxon>
        <taxon>Bacillales</taxon>
        <taxon>Paenibacillaceae</taxon>
        <taxon>Paenibacillus</taxon>
    </lineage>
</organism>
<dbReference type="STRING" id="1852522.SAMN06295960_1184"/>
<feature type="domain" description="Alcohol dehydrogenase-like N-terminal" evidence="3">
    <location>
        <begin position="23"/>
        <end position="130"/>
    </location>
</feature>
<dbReference type="AlphaFoldDB" id="A0A1X7J408"/>
<dbReference type="SUPFAM" id="SSF51735">
    <property type="entry name" value="NAD(P)-binding Rossmann-fold domains"/>
    <property type="match status" value="1"/>
</dbReference>
<keyword evidence="5" id="KW-1185">Reference proteome</keyword>
<dbReference type="Gene3D" id="3.40.50.720">
    <property type="entry name" value="NAD(P)-binding Rossmann-like Domain"/>
    <property type="match status" value="1"/>
</dbReference>
<evidence type="ECO:0000259" key="3">
    <source>
        <dbReference type="Pfam" id="PF08240"/>
    </source>
</evidence>
<dbReference type="RefSeq" id="WP_085493354.1">
    <property type="nucleotide sequence ID" value="NZ_FXAZ01000001.1"/>
</dbReference>
<keyword evidence="1" id="KW-0560">Oxidoreductase</keyword>
<dbReference type="PANTHER" id="PTHR43401:SF3">
    <property type="entry name" value="L-GALACTONATE-5-DEHYDROGENASE"/>
    <property type="match status" value="1"/>
</dbReference>
<dbReference type="GO" id="GO:0016491">
    <property type="term" value="F:oxidoreductase activity"/>
    <property type="evidence" value="ECO:0007669"/>
    <property type="project" value="UniProtKB-KW"/>
</dbReference>
<dbReference type="EMBL" id="FXAZ01000001">
    <property type="protein sequence ID" value="SMG22380.1"/>
    <property type="molecule type" value="Genomic_DNA"/>
</dbReference>
<proteinExistence type="predicted"/>
<dbReference type="InterPro" id="IPR036291">
    <property type="entry name" value="NAD(P)-bd_dom_sf"/>
</dbReference>
<dbReference type="InterPro" id="IPR011032">
    <property type="entry name" value="GroES-like_sf"/>
</dbReference>
<dbReference type="Gene3D" id="3.90.180.10">
    <property type="entry name" value="Medium-chain alcohol dehydrogenases, catalytic domain"/>
    <property type="match status" value="1"/>
</dbReference>
<evidence type="ECO:0000313" key="5">
    <source>
        <dbReference type="Proteomes" id="UP000193834"/>
    </source>
</evidence>
<protein>
    <submittedName>
        <fullName evidence="4">2-desacetyl-2-hydroxyethyl bacteriochlorophyllide A dehydrogenase</fullName>
    </submittedName>
</protein>
<sequence length="339" mass="37187">MNSIICEKNRSLKLAEQAEPVRGEGEAIVAIQRIGICGTDLHAYQGNQPYFTYPRILGHELAGIVESIDEHEKDIVVGDQVSIIPYMHCGACTACRSNKTNCCKHLKVLGVHVDGGMRERISVPTSHLIATADLNLDQTAMLEPLAIGAHAIRRSGLKQGDIVLVIGAGPIGLGIMKLASQAGAHVIAMDLNEERLRFCQSWAGVKQVIEAHLSNDHLQALNDGEYPSIVFDATGSQQSMTRAFDLVAHGGTLVFVGLVKTNLSFSDPDFHSKELTLMGSRNATREDFEYVKEAMLNGQIDIDSYITHRSSFHDMIQHIDHWLLPESKVIKAIVDMDNI</sequence>
<dbReference type="PANTHER" id="PTHR43401">
    <property type="entry name" value="L-THREONINE 3-DEHYDROGENASE"/>
    <property type="match status" value="1"/>
</dbReference>
<evidence type="ECO:0000259" key="2">
    <source>
        <dbReference type="Pfam" id="PF00107"/>
    </source>
</evidence>
<dbReference type="OrthoDB" id="9777057at2"/>
<dbReference type="InterPro" id="IPR013149">
    <property type="entry name" value="ADH-like_C"/>
</dbReference>
<evidence type="ECO:0000313" key="4">
    <source>
        <dbReference type="EMBL" id="SMG22380.1"/>
    </source>
</evidence>
<dbReference type="Pfam" id="PF00107">
    <property type="entry name" value="ADH_zinc_N"/>
    <property type="match status" value="1"/>
</dbReference>
<gene>
    <name evidence="4" type="ORF">SAMN06295960_1184</name>
</gene>
<accession>A0A1X7J408</accession>
<dbReference type="Pfam" id="PF08240">
    <property type="entry name" value="ADH_N"/>
    <property type="match status" value="1"/>
</dbReference>
<feature type="domain" description="Alcohol dehydrogenase-like C-terminal" evidence="2">
    <location>
        <begin position="170"/>
        <end position="291"/>
    </location>
</feature>
<dbReference type="InterPro" id="IPR050129">
    <property type="entry name" value="Zn_alcohol_dh"/>
</dbReference>
<dbReference type="CDD" id="cd08261">
    <property type="entry name" value="Zn_ADH7"/>
    <property type="match status" value="1"/>
</dbReference>
<dbReference type="SUPFAM" id="SSF50129">
    <property type="entry name" value="GroES-like"/>
    <property type="match status" value="1"/>
</dbReference>
<name>A0A1X7J408_9BACL</name>
<reference evidence="4 5" key="1">
    <citation type="submission" date="2017-04" db="EMBL/GenBank/DDBJ databases">
        <authorList>
            <person name="Afonso C.L."/>
            <person name="Miller P.J."/>
            <person name="Scott M.A."/>
            <person name="Spackman E."/>
            <person name="Goraichik I."/>
            <person name="Dimitrov K.M."/>
            <person name="Suarez D.L."/>
            <person name="Swayne D.E."/>
        </authorList>
    </citation>
    <scope>NUCLEOTIDE SEQUENCE [LARGE SCALE GENOMIC DNA]</scope>
    <source>
        <strain evidence="4 5">11</strain>
    </source>
</reference>
<dbReference type="InterPro" id="IPR013154">
    <property type="entry name" value="ADH-like_N"/>
</dbReference>
<dbReference type="Proteomes" id="UP000193834">
    <property type="component" value="Unassembled WGS sequence"/>
</dbReference>